<reference evidence="1 3" key="1">
    <citation type="submission" date="2018-04" db="EMBL/GenBank/DDBJ databases">
        <title>Genomic Encyclopedia of Type Strains, Phase III (KMG-III): the genomes of soil and plant-associated and newly described type strains.</title>
        <authorList>
            <person name="Whitman W."/>
        </authorList>
    </citation>
    <scope>NUCLEOTIDE SEQUENCE [LARGE SCALE GENOMIC DNA]</scope>
    <source>
        <strain evidence="1 3">MA101b</strain>
    </source>
</reference>
<protein>
    <submittedName>
        <fullName evidence="1">Uncharacterized protein</fullName>
    </submittedName>
</protein>
<evidence type="ECO:0000313" key="2">
    <source>
        <dbReference type="EMBL" id="VVT31967.1"/>
    </source>
</evidence>
<evidence type="ECO:0000313" key="1">
    <source>
        <dbReference type="EMBL" id="PTQ59795.1"/>
    </source>
</evidence>
<gene>
    <name evidence="1" type="ORF">C8J26_2648</name>
    <name evidence="2" type="ORF">SPHINGO391_530033</name>
</gene>
<evidence type="ECO:0000313" key="3">
    <source>
        <dbReference type="Proteomes" id="UP000244189"/>
    </source>
</evidence>
<evidence type="ECO:0000313" key="4">
    <source>
        <dbReference type="Proteomes" id="UP000326857"/>
    </source>
</evidence>
<dbReference type="AlphaFoldDB" id="A0A2T5GKE5"/>
<accession>A0A2T5GKE5</accession>
<dbReference type="RefSeq" id="WP_056411080.1">
    <property type="nucleotide sequence ID" value="NZ_JAPZPS010000008.1"/>
</dbReference>
<dbReference type="Proteomes" id="UP000326857">
    <property type="component" value="Unassembled WGS sequence"/>
</dbReference>
<name>A0A2T5GKE5_9SPHN</name>
<organism evidence="1 3">
    <name type="scientific">Sphingomonas aurantiaca</name>
    <dbReference type="NCBI Taxonomy" id="185949"/>
    <lineage>
        <taxon>Bacteria</taxon>
        <taxon>Pseudomonadati</taxon>
        <taxon>Pseudomonadota</taxon>
        <taxon>Alphaproteobacteria</taxon>
        <taxon>Sphingomonadales</taxon>
        <taxon>Sphingomonadaceae</taxon>
        <taxon>Sphingomonas</taxon>
    </lineage>
</organism>
<dbReference type="EMBL" id="CABVLI010000049">
    <property type="protein sequence ID" value="VVT31967.1"/>
    <property type="molecule type" value="Genomic_DNA"/>
</dbReference>
<reference evidence="2 4" key="2">
    <citation type="submission" date="2019-09" db="EMBL/GenBank/DDBJ databases">
        <authorList>
            <person name="Dittami M. S."/>
        </authorList>
    </citation>
    <scope>NUCLEOTIDE SEQUENCE [LARGE SCALE GENOMIC DNA]</scope>
    <source>
        <strain evidence="2">SPHINGO391</strain>
    </source>
</reference>
<proteinExistence type="predicted"/>
<keyword evidence="3" id="KW-1185">Reference proteome</keyword>
<dbReference type="EMBL" id="QAOG01000004">
    <property type="protein sequence ID" value="PTQ59795.1"/>
    <property type="molecule type" value="Genomic_DNA"/>
</dbReference>
<accession>A0A5E8AQS5</accession>
<sequence length="60" mass="6073">MLRPETIAGVAAAQDGVVTLDGRDGLAITMTPEAAAETGRRLIAAAALAALQSTEEPPLE</sequence>
<dbReference type="Proteomes" id="UP000244189">
    <property type="component" value="Unassembled WGS sequence"/>
</dbReference>